<evidence type="ECO:0000313" key="4">
    <source>
        <dbReference type="Proteomes" id="UP000198968"/>
    </source>
</evidence>
<dbReference type="InterPro" id="IPR000182">
    <property type="entry name" value="GNAT_dom"/>
</dbReference>
<keyword evidence="1" id="KW-0472">Membrane</keyword>
<protein>
    <submittedName>
        <fullName evidence="3">Putative acetyltransferase</fullName>
    </submittedName>
</protein>
<accession>A0A1I5HCW5</accession>
<evidence type="ECO:0000256" key="1">
    <source>
        <dbReference type="SAM" id="Phobius"/>
    </source>
</evidence>
<feature type="transmembrane region" description="Helical" evidence="1">
    <location>
        <begin position="7"/>
        <end position="27"/>
    </location>
</feature>
<evidence type="ECO:0000259" key="2">
    <source>
        <dbReference type="PROSITE" id="PS51186"/>
    </source>
</evidence>
<organism evidence="3 4">
    <name type="scientific">Candidatus Pantoea varia</name>
    <dbReference type="NCBI Taxonomy" id="1881036"/>
    <lineage>
        <taxon>Bacteria</taxon>
        <taxon>Pseudomonadati</taxon>
        <taxon>Pseudomonadota</taxon>
        <taxon>Gammaproteobacteria</taxon>
        <taxon>Enterobacterales</taxon>
        <taxon>Erwiniaceae</taxon>
        <taxon>Pantoea</taxon>
    </lineage>
</organism>
<dbReference type="Proteomes" id="UP000198968">
    <property type="component" value="Unassembled WGS sequence"/>
</dbReference>
<dbReference type="SUPFAM" id="SSF55729">
    <property type="entry name" value="Acyl-CoA N-acyltransferases (Nat)"/>
    <property type="match status" value="1"/>
</dbReference>
<dbReference type="AlphaFoldDB" id="A0A1I5HCW5"/>
<dbReference type="EMBL" id="FOVG01000006">
    <property type="protein sequence ID" value="SFO45671.1"/>
    <property type="molecule type" value="Genomic_DNA"/>
</dbReference>
<dbReference type="GO" id="GO:0016747">
    <property type="term" value="F:acyltransferase activity, transferring groups other than amino-acyl groups"/>
    <property type="evidence" value="ECO:0007669"/>
    <property type="project" value="InterPro"/>
</dbReference>
<sequence length="209" mass="23636">MTSRECMTIIIIIIRVCKVIFTLFTLLNAVNTLMFKGFYWAKGEIMSEIVVRHVTPEDAAALHRIYSQPDTQASTLHLPHSSLQMWYTRLATPQPNAHLLVACIDDEVVGQCALHVEDRARRRHAASLGMGVDERYRQRGVGTALMREMVSLCDNWLKVSRMELTVFVDNGPAIALYQRFGFEIEGTATGFALRHGELIDAHYMARVKA</sequence>
<keyword evidence="4" id="KW-1185">Reference proteome</keyword>
<gene>
    <name evidence="3" type="ORF">SAMN05428971_4070</name>
</gene>
<keyword evidence="3" id="KW-0808">Transferase</keyword>
<keyword evidence="1" id="KW-1133">Transmembrane helix</keyword>
<name>A0A1I5HCW5_9GAMM</name>
<keyword evidence="1" id="KW-0812">Transmembrane</keyword>
<dbReference type="Gene3D" id="3.40.630.30">
    <property type="match status" value="1"/>
</dbReference>
<dbReference type="PROSITE" id="PS51186">
    <property type="entry name" value="GNAT"/>
    <property type="match status" value="1"/>
</dbReference>
<reference evidence="4" key="1">
    <citation type="submission" date="2016-10" db="EMBL/GenBank/DDBJ databases">
        <authorList>
            <person name="Varghese N."/>
            <person name="Submissions S."/>
        </authorList>
    </citation>
    <scope>NUCLEOTIDE SEQUENCE [LARGE SCALE GENOMIC DNA]</scope>
    <source>
        <strain evidence="4">OV426</strain>
    </source>
</reference>
<dbReference type="PANTHER" id="PTHR43072">
    <property type="entry name" value="N-ACETYLTRANSFERASE"/>
    <property type="match status" value="1"/>
</dbReference>
<evidence type="ECO:0000313" key="3">
    <source>
        <dbReference type="EMBL" id="SFO45671.1"/>
    </source>
</evidence>
<feature type="domain" description="N-acetyltransferase" evidence="2">
    <location>
        <begin position="49"/>
        <end position="209"/>
    </location>
</feature>
<dbReference type="Pfam" id="PF00583">
    <property type="entry name" value="Acetyltransf_1"/>
    <property type="match status" value="1"/>
</dbReference>
<dbReference type="InterPro" id="IPR016181">
    <property type="entry name" value="Acyl_CoA_acyltransferase"/>
</dbReference>
<proteinExistence type="predicted"/>
<dbReference type="CDD" id="cd04301">
    <property type="entry name" value="NAT_SF"/>
    <property type="match status" value="1"/>
</dbReference>